<dbReference type="PROSITE" id="PS50935">
    <property type="entry name" value="SSB"/>
    <property type="match status" value="1"/>
</dbReference>
<evidence type="ECO:0000313" key="5">
    <source>
        <dbReference type="Proteomes" id="UP000300142"/>
    </source>
</evidence>
<proteinExistence type="inferred from homology"/>
<evidence type="ECO:0000256" key="2">
    <source>
        <dbReference type="HAMAP-Rule" id="MF_00984"/>
    </source>
</evidence>
<comment type="caution">
    <text evidence="4">The sequence shown here is derived from an EMBL/GenBank/DDBJ whole genome shotgun (WGS) entry which is preliminary data.</text>
</comment>
<dbReference type="EMBL" id="BJCE01000235">
    <property type="protein sequence ID" value="GCL39299.1"/>
    <property type="molecule type" value="Genomic_DNA"/>
</dbReference>
<dbReference type="Gene3D" id="2.40.50.140">
    <property type="entry name" value="Nucleic acid-binding proteins"/>
    <property type="match status" value="1"/>
</dbReference>
<evidence type="ECO:0000313" key="4">
    <source>
        <dbReference type="EMBL" id="GCL39299.1"/>
    </source>
</evidence>
<sequence length="120" mass="13298">MSINVVTLVGRVGGDPNIRYFESGKVKCELTLAVNRKTKNSDQPDWFNLELWGKTAEVAGNYVRKGSLIGVKGSLKFDSWSDRQTGVNRSKPVIYVDQLELLGSKRDAEAAMGDMSPENF</sequence>
<reference evidence="5" key="1">
    <citation type="submission" date="2019-02" db="EMBL/GenBank/DDBJ databases">
        <title>Draft genome sequence of Sphaerospermopsis reniformis NIES-1949.</title>
        <authorList>
            <person name="Yamaguchi H."/>
            <person name="Suzuki S."/>
            <person name="Kawachi M."/>
        </authorList>
    </citation>
    <scope>NUCLEOTIDE SEQUENCE [LARGE SCALE GENOMIC DNA]</scope>
    <source>
        <strain evidence="5">NIES-1949</strain>
    </source>
</reference>
<dbReference type="InterPro" id="IPR011344">
    <property type="entry name" value="ssDNA-bd"/>
</dbReference>
<comment type="caution">
    <text evidence="2">Lacks conserved residue(s) required for the propagation of feature annotation.</text>
</comment>
<organism evidence="4 5">
    <name type="scientific">Sphaerospermopsis reniformis</name>
    <dbReference type="NCBI Taxonomy" id="531300"/>
    <lineage>
        <taxon>Bacteria</taxon>
        <taxon>Bacillati</taxon>
        <taxon>Cyanobacteriota</taxon>
        <taxon>Cyanophyceae</taxon>
        <taxon>Nostocales</taxon>
        <taxon>Aphanizomenonaceae</taxon>
        <taxon>Sphaerospermopsis</taxon>
    </lineage>
</organism>
<dbReference type="AlphaFoldDB" id="A0A480A3A8"/>
<dbReference type="InterPro" id="IPR012340">
    <property type="entry name" value="NA-bd_OB-fold"/>
</dbReference>
<protein>
    <recommendedName>
        <fullName evidence="2 3">Single-stranded DNA-binding protein</fullName>
        <shortName evidence="2">SSB</shortName>
    </recommendedName>
</protein>
<dbReference type="NCBIfam" id="NF005674">
    <property type="entry name" value="PRK07459.1"/>
    <property type="match status" value="1"/>
</dbReference>
<dbReference type="PANTHER" id="PTHR10302:SF0">
    <property type="entry name" value="SINGLE-STRANDED DNA-BINDING PROTEIN, MITOCHONDRIAL"/>
    <property type="match status" value="1"/>
</dbReference>
<dbReference type="PIRSF" id="PIRSF002070">
    <property type="entry name" value="SSB"/>
    <property type="match status" value="1"/>
</dbReference>
<name>A0A480A3A8_9CYAN</name>
<dbReference type="PANTHER" id="PTHR10302">
    <property type="entry name" value="SINGLE-STRANDED DNA-BINDING PROTEIN"/>
    <property type="match status" value="1"/>
</dbReference>
<keyword evidence="1 2" id="KW-0238">DNA-binding</keyword>
<dbReference type="GO" id="GO:0006260">
    <property type="term" value="P:DNA replication"/>
    <property type="evidence" value="ECO:0007669"/>
    <property type="project" value="InterPro"/>
</dbReference>
<keyword evidence="5" id="KW-1185">Reference proteome</keyword>
<dbReference type="GO" id="GO:0009295">
    <property type="term" value="C:nucleoid"/>
    <property type="evidence" value="ECO:0007669"/>
    <property type="project" value="TreeGrafter"/>
</dbReference>
<dbReference type="RefSeq" id="WP_096568017.1">
    <property type="nucleotide sequence ID" value="NZ_BJCE01000235.1"/>
</dbReference>
<dbReference type="CDD" id="cd04496">
    <property type="entry name" value="SSB_OBF"/>
    <property type="match status" value="1"/>
</dbReference>
<evidence type="ECO:0000256" key="1">
    <source>
        <dbReference type="ARBA" id="ARBA00023125"/>
    </source>
</evidence>
<dbReference type="InterPro" id="IPR000424">
    <property type="entry name" value="Primosome_PriB/ssb"/>
</dbReference>
<accession>A0A480A3A8</accession>
<dbReference type="SUPFAM" id="SSF50249">
    <property type="entry name" value="Nucleic acid-binding proteins"/>
    <property type="match status" value="1"/>
</dbReference>
<dbReference type="NCBIfam" id="TIGR00621">
    <property type="entry name" value="ssb"/>
    <property type="match status" value="1"/>
</dbReference>
<dbReference type="HAMAP" id="MF_00984">
    <property type="entry name" value="SSB"/>
    <property type="match status" value="1"/>
</dbReference>
<comment type="subunit">
    <text evidence="2">Homotetramer.</text>
</comment>
<gene>
    <name evidence="4" type="ORF">SR1949_44240</name>
</gene>
<dbReference type="GO" id="GO:0003697">
    <property type="term" value="F:single-stranded DNA binding"/>
    <property type="evidence" value="ECO:0007669"/>
    <property type="project" value="UniProtKB-UniRule"/>
</dbReference>
<dbReference type="Proteomes" id="UP000300142">
    <property type="component" value="Unassembled WGS sequence"/>
</dbReference>
<dbReference type="Pfam" id="PF00436">
    <property type="entry name" value="SSB"/>
    <property type="match status" value="1"/>
</dbReference>
<evidence type="ECO:0000256" key="3">
    <source>
        <dbReference type="PIRNR" id="PIRNR002070"/>
    </source>
</evidence>